<evidence type="ECO:0000313" key="3">
    <source>
        <dbReference type="Proteomes" id="UP000326396"/>
    </source>
</evidence>
<sequence>MEGGVNLRNWADLLPDALGLIFSNLSLQETLTIVPRVCKSWNQAVSGPYCWQQINILDWSYRSNPDHIDHMLRLLVTRSGGALREVTVSGIMNDLTFSFLADHLDDGLWDDEEEEDEDRVGGRLELRFYEGFGENYGNGWV</sequence>
<dbReference type="PANTHER" id="PTHR38926:SF80">
    <property type="entry name" value="F-BOX DOMAIN, LEUCINE-RICH REPEAT DOMAIN SUPERFAMILY"/>
    <property type="match status" value="1"/>
</dbReference>
<organism evidence="2 3">
    <name type="scientific">Mikania micrantha</name>
    <name type="common">bitter vine</name>
    <dbReference type="NCBI Taxonomy" id="192012"/>
    <lineage>
        <taxon>Eukaryota</taxon>
        <taxon>Viridiplantae</taxon>
        <taxon>Streptophyta</taxon>
        <taxon>Embryophyta</taxon>
        <taxon>Tracheophyta</taxon>
        <taxon>Spermatophyta</taxon>
        <taxon>Magnoliopsida</taxon>
        <taxon>eudicotyledons</taxon>
        <taxon>Gunneridae</taxon>
        <taxon>Pentapetalae</taxon>
        <taxon>asterids</taxon>
        <taxon>campanulids</taxon>
        <taxon>Asterales</taxon>
        <taxon>Asteraceae</taxon>
        <taxon>Asteroideae</taxon>
        <taxon>Heliantheae alliance</taxon>
        <taxon>Eupatorieae</taxon>
        <taxon>Mikania</taxon>
    </lineage>
</organism>
<dbReference type="Gene3D" id="1.20.1280.50">
    <property type="match status" value="1"/>
</dbReference>
<dbReference type="EMBL" id="SZYD01000005">
    <property type="protein sequence ID" value="KAD6119517.1"/>
    <property type="molecule type" value="Genomic_DNA"/>
</dbReference>
<dbReference type="InterPro" id="IPR001810">
    <property type="entry name" value="F-box_dom"/>
</dbReference>
<dbReference type="SMART" id="SM00256">
    <property type="entry name" value="FBOX"/>
    <property type="match status" value="1"/>
</dbReference>
<feature type="domain" description="F-box" evidence="1">
    <location>
        <begin position="14"/>
        <end position="54"/>
    </location>
</feature>
<dbReference type="PANTHER" id="PTHR38926">
    <property type="entry name" value="F-BOX DOMAIN CONTAINING PROTEIN, EXPRESSED"/>
    <property type="match status" value="1"/>
</dbReference>
<dbReference type="AlphaFoldDB" id="A0A5N6PDV4"/>
<keyword evidence="3" id="KW-1185">Reference proteome</keyword>
<comment type="caution">
    <text evidence="2">The sequence shown here is derived from an EMBL/GenBank/DDBJ whole genome shotgun (WGS) entry which is preliminary data.</text>
</comment>
<dbReference type="InterPro" id="IPR036047">
    <property type="entry name" value="F-box-like_dom_sf"/>
</dbReference>
<protein>
    <recommendedName>
        <fullName evidence="1">F-box domain-containing protein</fullName>
    </recommendedName>
</protein>
<proteinExistence type="predicted"/>
<dbReference type="Proteomes" id="UP000326396">
    <property type="component" value="Linkage Group LG13"/>
</dbReference>
<name>A0A5N6PDV4_9ASTR</name>
<dbReference type="SUPFAM" id="SSF81383">
    <property type="entry name" value="F-box domain"/>
    <property type="match status" value="1"/>
</dbReference>
<evidence type="ECO:0000313" key="2">
    <source>
        <dbReference type="EMBL" id="KAD6119517.1"/>
    </source>
</evidence>
<dbReference type="FunFam" id="1.20.1280.50:FF:000022">
    <property type="entry name" value="F-box protein FBW2"/>
    <property type="match status" value="1"/>
</dbReference>
<reference evidence="2 3" key="1">
    <citation type="submission" date="2019-05" db="EMBL/GenBank/DDBJ databases">
        <title>Mikania micrantha, genome provides insights into the molecular mechanism of rapid growth.</title>
        <authorList>
            <person name="Liu B."/>
        </authorList>
    </citation>
    <scope>NUCLEOTIDE SEQUENCE [LARGE SCALE GENOMIC DNA]</scope>
    <source>
        <strain evidence="2">NLD-2019</strain>
        <tissue evidence="2">Leaf</tissue>
    </source>
</reference>
<evidence type="ECO:0000259" key="1">
    <source>
        <dbReference type="SMART" id="SM00256"/>
    </source>
</evidence>
<dbReference type="Pfam" id="PF12937">
    <property type="entry name" value="F-box-like"/>
    <property type="match status" value="1"/>
</dbReference>
<accession>A0A5N6PDV4</accession>
<dbReference type="OrthoDB" id="550575at2759"/>
<gene>
    <name evidence="2" type="ORF">E3N88_10788</name>
</gene>